<name>A0ACB9C7X4_9ASTR</name>
<proteinExistence type="predicted"/>
<sequence>MTADSSTATITPADDGANTLPSPWAQVVRVGIDPNSISPIPSPEVAERLPVFSDPVESPLESSDAGNNCNAAGVTRSAWSRPSANGGVDGTSSPVMGAASWPALSESTRSGVKSVSGSSEDSSKPASDGSAGASQAPVISQPPLKQVKHTSNSHSNQNHVRQRSFRRGGGAGASAGYSRPLQPPPLPPPFPLVDMYGNLVPAVPVSPQPPFKANNWSPRPVDSRHPGRRNNFGPRPINNGFGGRREHHGPRTNGPAARDVHVPHQMAPSPPPPYRGFGRPPFFLPRPLRPYGPPTGYEMGGSYVYFPTLAQAPYRGGAPVFSHGAVASSMSMTSTDYSLHDEIVKQIEYYFSDDNLVKDNFLRSHMDEEGWVPITLIAGFPRVQALSSDIQMLLSFLRDSTAVEIQGDKVRRRADWRKWIHTPRELTEKFVEEASLQKLTLVDQPTNEEQVLANGDVSIEYHCS</sequence>
<reference evidence="1 2" key="2">
    <citation type="journal article" date="2022" name="Mol. Ecol. Resour.">
        <title>The genomes of chicory, endive, great burdock and yacon provide insights into Asteraceae paleo-polyploidization history and plant inulin production.</title>
        <authorList>
            <person name="Fan W."/>
            <person name="Wang S."/>
            <person name="Wang H."/>
            <person name="Wang A."/>
            <person name="Jiang F."/>
            <person name="Liu H."/>
            <person name="Zhao H."/>
            <person name="Xu D."/>
            <person name="Zhang Y."/>
        </authorList>
    </citation>
    <scope>NUCLEOTIDE SEQUENCE [LARGE SCALE GENOMIC DNA]</scope>
    <source>
        <strain evidence="2">cv. Yunnan</strain>
        <tissue evidence="1">Leaves</tissue>
    </source>
</reference>
<organism evidence="1 2">
    <name type="scientific">Smallanthus sonchifolius</name>
    <dbReference type="NCBI Taxonomy" id="185202"/>
    <lineage>
        <taxon>Eukaryota</taxon>
        <taxon>Viridiplantae</taxon>
        <taxon>Streptophyta</taxon>
        <taxon>Embryophyta</taxon>
        <taxon>Tracheophyta</taxon>
        <taxon>Spermatophyta</taxon>
        <taxon>Magnoliopsida</taxon>
        <taxon>eudicotyledons</taxon>
        <taxon>Gunneridae</taxon>
        <taxon>Pentapetalae</taxon>
        <taxon>asterids</taxon>
        <taxon>campanulids</taxon>
        <taxon>Asterales</taxon>
        <taxon>Asteraceae</taxon>
        <taxon>Asteroideae</taxon>
        <taxon>Heliantheae alliance</taxon>
        <taxon>Millerieae</taxon>
        <taxon>Smallanthus</taxon>
    </lineage>
</organism>
<keyword evidence="2" id="KW-1185">Reference proteome</keyword>
<protein>
    <submittedName>
        <fullName evidence="1">Uncharacterized protein</fullName>
    </submittedName>
</protein>
<dbReference type="Proteomes" id="UP001056120">
    <property type="component" value="Linkage Group LG21"/>
</dbReference>
<evidence type="ECO:0000313" key="1">
    <source>
        <dbReference type="EMBL" id="KAI3730333.1"/>
    </source>
</evidence>
<dbReference type="EMBL" id="CM042038">
    <property type="protein sequence ID" value="KAI3730333.1"/>
    <property type="molecule type" value="Genomic_DNA"/>
</dbReference>
<reference evidence="2" key="1">
    <citation type="journal article" date="2022" name="Mol. Ecol. Resour.">
        <title>The genomes of chicory, endive, great burdock and yacon provide insights into Asteraceae palaeo-polyploidization history and plant inulin production.</title>
        <authorList>
            <person name="Fan W."/>
            <person name="Wang S."/>
            <person name="Wang H."/>
            <person name="Wang A."/>
            <person name="Jiang F."/>
            <person name="Liu H."/>
            <person name="Zhao H."/>
            <person name="Xu D."/>
            <person name="Zhang Y."/>
        </authorList>
    </citation>
    <scope>NUCLEOTIDE SEQUENCE [LARGE SCALE GENOMIC DNA]</scope>
    <source>
        <strain evidence="2">cv. Yunnan</strain>
    </source>
</reference>
<comment type="caution">
    <text evidence="1">The sequence shown here is derived from an EMBL/GenBank/DDBJ whole genome shotgun (WGS) entry which is preliminary data.</text>
</comment>
<evidence type="ECO:0000313" key="2">
    <source>
        <dbReference type="Proteomes" id="UP001056120"/>
    </source>
</evidence>
<gene>
    <name evidence="1" type="ORF">L1987_61503</name>
</gene>
<accession>A0ACB9C7X4</accession>